<dbReference type="Pfam" id="PF00561">
    <property type="entry name" value="Abhydrolase_1"/>
    <property type="match status" value="1"/>
</dbReference>
<proteinExistence type="predicted"/>
<dbReference type="GO" id="GO:0016787">
    <property type="term" value="F:hydrolase activity"/>
    <property type="evidence" value="ECO:0007669"/>
    <property type="project" value="UniProtKB-KW"/>
</dbReference>
<reference evidence="2 3" key="1">
    <citation type="submission" date="2018-04" db="EMBL/GenBank/DDBJ databases">
        <title>Pelagivirga bohaiensis gen. nov., sp. nov., a bacterium isolated from the Bohai Sea.</title>
        <authorList>
            <person name="Ji X."/>
        </authorList>
    </citation>
    <scope>NUCLEOTIDE SEQUENCE [LARGE SCALE GENOMIC DNA]</scope>
    <source>
        <strain evidence="2 3">BH-SD16</strain>
    </source>
</reference>
<dbReference type="InterPro" id="IPR029058">
    <property type="entry name" value="AB_hydrolase_fold"/>
</dbReference>
<dbReference type="AlphaFoldDB" id="A0A2T7FVK5"/>
<dbReference type="InterPro" id="IPR000639">
    <property type="entry name" value="Epox_hydrolase-like"/>
</dbReference>
<dbReference type="PANTHER" id="PTHR43689:SF8">
    <property type="entry name" value="ALPHA_BETA-HYDROLASES SUPERFAMILY PROTEIN"/>
    <property type="match status" value="1"/>
</dbReference>
<dbReference type="InterPro" id="IPR000073">
    <property type="entry name" value="AB_hydrolase_1"/>
</dbReference>
<dbReference type="Proteomes" id="UP000244817">
    <property type="component" value="Unassembled WGS sequence"/>
</dbReference>
<evidence type="ECO:0000259" key="1">
    <source>
        <dbReference type="Pfam" id="PF00561"/>
    </source>
</evidence>
<gene>
    <name evidence="2" type="ORF">DC363_11580</name>
</gene>
<keyword evidence="2" id="KW-0378">Hydrolase</keyword>
<comment type="caution">
    <text evidence="2">The sequence shown here is derived from an EMBL/GenBank/DDBJ whole genome shotgun (WGS) entry which is preliminary data.</text>
</comment>
<evidence type="ECO:0000313" key="2">
    <source>
        <dbReference type="EMBL" id="PVA06169.1"/>
    </source>
</evidence>
<organism evidence="2 3">
    <name type="scientific">Thalassorhabdomicrobium marinisediminis</name>
    <dbReference type="NCBI Taxonomy" id="2170577"/>
    <lineage>
        <taxon>Bacteria</taxon>
        <taxon>Pseudomonadati</taxon>
        <taxon>Pseudomonadota</taxon>
        <taxon>Alphaproteobacteria</taxon>
        <taxon>Rhodobacterales</taxon>
        <taxon>Paracoccaceae</taxon>
        <taxon>Thalassorhabdomicrobium</taxon>
    </lineage>
</organism>
<keyword evidence="3" id="KW-1185">Reference proteome</keyword>
<dbReference type="SUPFAM" id="SSF53474">
    <property type="entry name" value="alpha/beta-Hydrolases"/>
    <property type="match status" value="1"/>
</dbReference>
<dbReference type="PRINTS" id="PR00111">
    <property type="entry name" value="ABHYDROLASE"/>
</dbReference>
<dbReference type="PRINTS" id="PR00412">
    <property type="entry name" value="EPOXHYDRLASE"/>
</dbReference>
<protein>
    <submittedName>
        <fullName evidence="2">Alpha/beta hydrolase</fullName>
    </submittedName>
</protein>
<sequence length="323" mass="34218">MLKSLTLAALVGGVLFTARQSSEHVAAAERNFPPEGQFVEVDGRQIHAVVRGTGPDLVLIHGAGGNLRDFTFDLMDRLTDRYRVIAFDRPGMGYSDRAGDGYGDAFGRTAESPAEQAALLAAAARALGAERPIVLGHSYGASVALAWALNHPDAIAGLVNLAGPSHPWPGELGAYYTVIGSSLGGLVVPPLVSAYASDGMIRGAVKGIFGPQEVPEGYVEHIGAPLTIRPDSLRANTRQVNTLRPHIVEMSERYAQDLTLPVEIIHGDLDETVPLEIHSIPLRNALPQATLTVLEGVGHMPHHAAPDVVEAAIDRIADKAGLR</sequence>
<dbReference type="PANTHER" id="PTHR43689">
    <property type="entry name" value="HYDROLASE"/>
    <property type="match status" value="1"/>
</dbReference>
<dbReference type="EMBL" id="QCYG01000007">
    <property type="protein sequence ID" value="PVA06169.1"/>
    <property type="molecule type" value="Genomic_DNA"/>
</dbReference>
<dbReference type="Gene3D" id="3.40.50.1820">
    <property type="entry name" value="alpha/beta hydrolase"/>
    <property type="match status" value="1"/>
</dbReference>
<dbReference type="OrthoDB" id="9815441at2"/>
<accession>A0A2T7FVK5</accession>
<name>A0A2T7FVK5_9RHOB</name>
<feature type="domain" description="AB hydrolase-1" evidence="1">
    <location>
        <begin position="57"/>
        <end position="169"/>
    </location>
</feature>
<evidence type="ECO:0000313" key="3">
    <source>
        <dbReference type="Proteomes" id="UP000244817"/>
    </source>
</evidence>